<feature type="compositionally biased region" description="Low complexity" evidence="3">
    <location>
        <begin position="38"/>
        <end position="59"/>
    </location>
</feature>
<feature type="transmembrane region" description="Helical" evidence="4">
    <location>
        <begin position="152"/>
        <end position="174"/>
    </location>
</feature>
<protein>
    <recommendedName>
        <fullName evidence="5">Calcineurin-like phosphoesterase domain-containing protein</fullName>
    </recommendedName>
</protein>
<dbReference type="GO" id="GO:0009245">
    <property type="term" value="P:lipid A biosynthetic process"/>
    <property type="evidence" value="ECO:0007669"/>
    <property type="project" value="TreeGrafter"/>
</dbReference>
<keyword evidence="4" id="KW-0472">Membrane</keyword>
<dbReference type="InterPro" id="IPR029052">
    <property type="entry name" value="Metallo-depent_PP-like"/>
</dbReference>
<feature type="domain" description="Calcineurin-like phosphoesterase" evidence="5">
    <location>
        <begin position="228"/>
        <end position="396"/>
    </location>
</feature>
<feature type="compositionally biased region" description="Gly residues" evidence="3">
    <location>
        <begin position="1"/>
        <end position="13"/>
    </location>
</feature>
<evidence type="ECO:0000256" key="4">
    <source>
        <dbReference type="SAM" id="Phobius"/>
    </source>
</evidence>
<dbReference type="Gene3D" id="3.60.21.10">
    <property type="match status" value="1"/>
</dbReference>
<keyword evidence="4" id="KW-0812">Transmembrane</keyword>
<reference evidence="6 7" key="1">
    <citation type="submission" date="2016-10" db="EMBL/GenBank/DDBJ databases">
        <authorList>
            <person name="de Groot N.N."/>
        </authorList>
    </citation>
    <scope>NUCLEOTIDE SEQUENCE [LARGE SCALE GENOMIC DNA]</scope>
    <source>
        <strain evidence="6 7">CGMCC 4.2023</strain>
    </source>
</reference>
<organism evidence="6 7">
    <name type="scientific">Actinacidiphila yanglinensis</name>
    <dbReference type="NCBI Taxonomy" id="310779"/>
    <lineage>
        <taxon>Bacteria</taxon>
        <taxon>Bacillati</taxon>
        <taxon>Actinomycetota</taxon>
        <taxon>Actinomycetes</taxon>
        <taxon>Kitasatosporales</taxon>
        <taxon>Streptomycetaceae</taxon>
        <taxon>Actinacidiphila</taxon>
    </lineage>
</organism>
<dbReference type="GO" id="GO:0008758">
    <property type="term" value="F:UDP-2,3-diacylglucosamine hydrolase activity"/>
    <property type="evidence" value="ECO:0007669"/>
    <property type="project" value="TreeGrafter"/>
</dbReference>
<dbReference type="CDD" id="cd07385">
    <property type="entry name" value="MPP_YkuE_C"/>
    <property type="match status" value="1"/>
</dbReference>
<evidence type="ECO:0000256" key="1">
    <source>
        <dbReference type="ARBA" id="ARBA00022723"/>
    </source>
</evidence>
<dbReference type="PANTHER" id="PTHR31302">
    <property type="entry name" value="TRANSMEMBRANE PROTEIN WITH METALLOPHOSPHOESTERASE DOMAIN-RELATED"/>
    <property type="match status" value="1"/>
</dbReference>
<feature type="transmembrane region" description="Helical" evidence="4">
    <location>
        <begin position="108"/>
        <end position="131"/>
    </location>
</feature>
<dbReference type="GO" id="GO:0016020">
    <property type="term" value="C:membrane"/>
    <property type="evidence" value="ECO:0007669"/>
    <property type="project" value="GOC"/>
</dbReference>
<evidence type="ECO:0000256" key="2">
    <source>
        <dbReference type="ARBA" id="ARBA00022801"/>
    </source>
</evidence>
<keyword evidence="1" id="KW-0479">Metal-binding</keyword>
<feature type="region of interest" description="Disordered" evidence="3">
    <location>
        <begin position="1"/>
        <end position="76"/>
    </location>
</feature>
<dbReference type="GO" id="GO:0046872">
    <property type="term" value="F:metal ion binding"/>
    <property type="evidence" value="ECO:0007669"/>
    <property type="project" value="UniProtKB-KW"/>
</dbReference>
<sequence>MMGGDGRTAGVRGGAVTESESIRAEAGTRAPGGEPERAPAGARPAADSAPDAGAAPGTGTESGTGGEPGSGRPRGSLRRRLGTTVVFLVLALLFVLPWWTLFGSGAGWPFPVFLAGTVVFAVALVSFPFLITAGHGRRRADRAARIADSTLGVVWVLFTWSVLGGLVHLVLLGLDAGGAHRARIVAVAVAAVSAVLLAWGHHEAMRVPRVKRVDVRVPRLGAGLDGTRVVVLADTHYGPIDRARWSARVTEAVNALDADVVVHAGDIADGTPAQRQEQSAPLGTIRSRLAKVYVTGNHEYFGEAQGWLDRMADLGWEPLHNRHVVVERGGDHLVLAGVDDVTAESSGLAGHRANLAGALDGADPDRPVLLVAHQPKYVGQAAAAGVDLQISGHTHGGQIWPFHYLVRVDQPVVHGLSEHGERTQLYTSRGTGFWGPPFRVFAPSEITLLTLRATTTA</sequence>
<evidence type="ECO:0000313" key="7">
    <source>
        <dbReference type="Proteomes" id="UP000236754"/>
    </source>
</evidence>
<proteinExistence type="predicted"/>
<dbReference type="PANTHER" id="PTHR31302:SF31">
    <property type="entry name" value="PHOSPHODIESTERASE YAEI"/>
    <property type="match status" value="1"/>
</dbReference>
<keyword evidence="7" id="KW-1185">Reference proteome</keyword>
<dbReference type="InterPro" id="IPR051158">
    <property type="entry name" value="Metallophosphoesterase_sf"/>
</dbReference>
<dbReference type="Proteomes" id="UP000236754">
    <property type="component" value="Unassembled WGS sequence"/>
</dbReference>
<keyword evidence="4" id="KW-1133">Transmembrane helix</keyword>
<dbReference type="EMBL" id="FNVU01000005">
    <property type="protein sequence ID" value="SEG48713.1"/>
    <property type="molecule type" value="Genomic_DNA"/>
</dbReference>
<dbReference type="Pfam" id="PF00149">
    <property type="entry name" value="Metallophos"/>
    <property type="match status" value="1"/>
</dbReference>
<dbReference type="SUPFAM" id="SSF56300">
    <property type="entry name" value="Metallo-dependent phosphatases"/>
    <property type="match status" value="1"/>
</dbReference>
<accession>A0A1H6AIY3</accession>
<evidence type="ECO:0000256" key="3">
    <source>
        <dbReference type="SAM" id="MobiDB-lite"/>
    </source>
</evidence>
<name>A0A1H6AIY3_9ACTN</name>
<evidence type="ECO:0000313" key="6">
    <source>
        <dbReference type="EMBL" id="SEG48713.1"/>
    </source>
</evidence>
<feature type="transmembrane region" description="Helical" evidence="4">
    <location>
        <begin position="81"/>
        <end position="102"/>
    </location>
</feature>
<dbReference type="InterPro" id="IPR004843">
    <property type="entry name" value="Calcineurin-like_PHP"/>
</dbReference>
<evidence type="ECO:0000259" key="5">
    <source>
        <dbReference type="Pfam" id="PF00149"/>
    </source>
</evidence>
<gene>
    <name evidence="6" type="ORF">SAMN05216223_105447</name>
</gene>
<dbReference type="AlphaFoldDB" id="A0A1H6AIY3"/>
<keyword evidence="2" id="KW-0378">Hydrolase</keyword>
<feature type="compositionally biased region" description="Gly residues" evidence="3">
    <location>
        <begin position="60"/>
        <end position="69"/>
    </location>
</feature>
<feature type="transmembrane region" description="Helical" evidence="4">
    <location>
        <begin position="180"/>
        <end position="199"/>
    </location>
</feature>